<dbReference type="SUPFAM" id="SSF48439">
    <property type="entry name" value="Protein prenylyltransferase"/>
    <property type="match status" value="1"/>
</dbReference>
<dbReference type="EC" id="2.5.1.60" evidence="6"/>
<comment type="catalytic activity">
    <reaction evidence="5 6">
        <text>geranylgeranyl diphosphate + L-cysteinyl-[protein] = S-geranylgeranyl-L-cysteinyl-[protein] + diphosphate</text>
        <dbReference type="Rhea" id="RHEA:21240"/>
        <dbReference type="Rhea" id="RHEA-COMP:10131"/>
        <dbReference type="Rhea" id="RHEA-COMP:11537"/>
        <dbReference type="ChEBI" id="CHEBI:29950"/>
        <dbReference type="ChEBI" id="CHEBI:33019"/>
        <dbReference type="ChEBI" id="CHEBI:57533"/>
        <dbReference type="ChEBI" id="CHEBI:86021"/>
        <dbReference type="EC" id="2.5.1.60"/>
    </reaction>
</comment>
<dbReference type="GO" id="GO:0005968">
    <property type="term" value="C:Rab-protein geranylgeranyltransferase complex"/>
    <property type="evidence" value="ECO:0007669"/>
    <property type="project" value="TreeGrafter"/>
</dbReference>
<dbReference type="PROSITE" id="PS51147">
    <property type="entry name" value="PFTA"/>
    <property type="match status" value="3"/>
</dbReference>
<dbReference type="EMBL" id="BDRX01000001">
    <property type="protein sequence ID" value="GBF87602.1"/>
    <property type="molecule type" value="Genomic_DNA"/>
</dbReference>
<evidence type="ECO:0000256" key="4">
    <source>
        <dbReference type="ARBA" id="ARBA00022737"/>
    </source>
</evidence>
<evidence type="ECO:0000256" key="1">
    <source>
        <dbReference type="ARBA" id="ARBA00006734"/>
    </source>
</evidence>
<name>A0A2V0NMG8_9CHLO</name>
<evidence type="ECO:0000313" key="7">
    <source>
        <dbReference type="EMBL" id="GBF87602.1"/>
    </source>
</evidence>
<dbReference type="AlphaFoldDB" id="A0A2V0NMG8"/>
<keyword evidence="2 6" id="KW-0637">Prenyltransferase</keyword>
<gene>
    <name evidence="7" type="ORF">Rsub_00313</name>
</gene>
<organism evidence="7 8">
    <name type="scientific">Raphidocelis subcapitata</name>
    <dbReference type="NCBI Taxonomy" id="307507"/>
    <lineage>
        <taxon>Eukaryota</taxon>
        <taxon>Viridiplantae</taxon>
        <taxon>Chlorophyta</taxon>
        <taxon>core chlorophytes</taxon>
        <taxon>Chlorophyceae</taxon>
        <taxon>CS clade</taxon>
        <taxon>Sphaeropleales</taxon>
        <taxon>Selenastraceae</taxon>
        <taxon>Raphidocelis</taxon>
    </lineage>
</organism>
<comment type="function">
    <text evidence="6">Catalyzes the transfer of a geranyl-geranyl moiety from geranyl-geranyl pyrophosphate to cysteines occuring in specific C-terminal amino acid sequences.</text>
</comment>
<evidence type="ECO:0000256" key="5">
    <source>
        <dbReference type="ARBA" id="ARBA00047658"/>
    </source>
</evidence>
<keyword evidence="4" id="KW-0677">Repeat</keyword>
<dbReference type="STRING" id="307507.A0A2V0NMG8"/>
<dbReference type="OrthoDB" id="1658at2759"/>
<sequence length="408" mass="44121">MHGRPREAKHKLKDPKAAEGYKKKVDAIRQGTALVLECRRLRRYDAPALAAAAKLLKVVPEIYTVWNFRREALEPVFEGGGDEAQRASDQELSLTQACLLENPKSYATWHHRKWAVLKGLADLGAELRLVGSALEQDGRNFHAWAYRQFVIRQSGDAVTTADELAYSGARIASDFSNYSAWHYRTILLHKLYCEEVPTVTFEDLMAGRAPASVSAAAAAASAAASAAAASAAGAGRGGDVRGAFSGSAAQRRPVPGHVLDAEYELVHQAFATDASDQSPWMYYRWLLGNSLASVEAEAGARGGAEAAARAEEARLALGEVLQREVARFEGDHLAAEPDARWPLLMVARIKEAQARLGLAPPGESPEALLSDARRLYGRLAELDPMRAGYYRDAAAGRAFVVVQALGTV</sequence>
<dbReference type="Gene3D" id="1.25.40.120">
    <property type="entry name" value="Protein prenylyltransferase"/>
    <property type="match status" value="2"/>
</dbReference>
<evidence type="ECO:0000256" key="2">
    <source>
        <dbReference type="ARBA" id="ARBA00022602"/>
    </source>
</evidence>
<dbReference type="PANTHER" id="PTHR11129">
    <property type="entry name" value="PROTEIN FARNESYLTRANSFERASE ALPHA SUBUNIT/RAB GERANYLGERANYL TRANSFERASE ALPHA SUBUNIT"/>
    <property type="match status" value="1"/>
</dbReference>
<evidence type="ECO:0000256" key="3">
    <source>
        <dbReference type="ARBA" id="ARBA00022679"/>
    </source>
</evidence>
<evidence type="ECO:0000256" key="6">
    <source>
        <dbReference type="RuleBase" id="RU367120"/>
    </source>
</evidence>
<dbReference type="InterPro" id="IPR002088">
    <property type="entry name" value="Prenyl_trans_a"/>
</dbReference>
<evidence type="ECO:0000313" key="8">
    <source>
        <dbReference type="Proteomes" id="UP000247498"/>
    </source>
</evidence>
<comment type="caution">
    <text evidence="7">The sequence shown here is derived from an EMBL/GenBank/DDBJ whole genome shotgun (WGS) entry which is preliminary data.</text>
</comment>
<dbReference type="Proteomes" id="UP000247498">
    <property type="component" value="Unassembled WGS sequence"/>
</dbReference>
<keyword evidence="8" id="KW-1185">Reference proteome</keyword>
<reference evidence="7 8" key="1">
    <citation type="journal article" date="2018" name="Sci. Rep.">
        <title>Raphidocelis subcapitata (=Pseudokirchneriella subcapitata) provides an insight into genome evolution and environmental adaptations in the Sphaeropleales.</title>
        <authorList>
            <person name="Suzuki S."/>
            <person name="Yamaguchi H."/>
            <person name="Nakajima N."/>
            <person name="Kawachi M."/>
        </authorList>
    </citation>
    <scope>NUCLEOTIDE SEQUENCE [LARGE SCALE GENOMIC DNA]</scope>
    <source>
        <strain evidence="7 8">NIES-35</strain>
    </source>
</reference>
<protein>
    <recommendedName>
        <fullName evidence="6">Geranylgeranyl transferase type-2 subunit alpha</fullName>
        <ecNumber evidence="6">2.5.1.60</ecNumber>
    </recommendedName>
    <alternativeName>
        <fullName evidence="6">Geranylgeranyl transferase type II subunit alpha</fullName>
    </alternativeName>
</protein>
<dbReference type="InParanoid" id="A0A2V0NMG8"/>
<proteinExistence type="inferred from homology"/>
<accession>A0A2V0NMG8</accession>
<keyword evidence="3 6" id="KW-0808">Transferase</keyword>
<dbReference type="GO" id="GO:0004663">
    <property type="term" value="F:Rab geranylgeranyltransferase activity"/>
    <property type="evidence" value="ECO:0007669"/>
    <property type="project" value="UniProtKB-UniRule"/>
</dbReference>
<comment type="similarity">
    <text evidence="1 6">Belongs to the protein prenyltransferase subunit alpha family.</text>
</comment>
<dbReference type="GO" id="GO:0097354">
    <property type="term" value="P:prenylation"/>
    <property type="evidence" value="ECO:0007669"/>
    <property type="project" value="UniProtKB-UniRule"/>
</dbReference>
<dbReference type="PANTHER" id="PTHR11129:SF2">
    <property type="entry name" value="GERANYLGERANYL TRANSFERASE TYPE-2 SUBUNIT ALPHA"/>
    <property type="match status" value="1"/>
</dbReference>
<dbReference type="Pfam" id="PF01239">
    <property type="entry name" value="PPTA"/>
    <property type="match status" value="4"/>
</dbReference>